<feature type="transmembrane region" description="Helical" evidence="7">
    <location>
        <begin position="27"/>
        <end position="49"/>
    </location>
</feature>
<evidence type="ECO:0000256" key="3">
    <source>
        <dbReference type="ARBA" id="ARBA00022475"/>
    </source>
</evidence>
<dbReference type="AlphaFoldDB" id="A0A4R1RBA0"/>
<comment type="similarity">
    <text evidence="2 7">Belongs to the DedA family.</text>
</comment>
<evidence type="ECO:0000256" key="2">
    <source>
        <dbReference type="ARBA" id="ARBA00010792"/>
    </source>
</evidence>
<evidence type="ECO:0000313" key="9">
    <source>
        <dbReference type="EMBL" id="TCL63016.1"/>
    </source>
</evidence>
<feature type="transmembrane region" description="Helical" evidence="7">
    <location>
        <begin position="129"/>
        <end position="147"/>
    </location>
</feature>
<dbReference type="NCBIfam" id="NF008102">
    <property type="entry name" value="PRK10847.1"/>
    <property type="match status" value="1"/>
</dbReference>
<evidence type="ECO:0000259" key="8">
    <source>
        <dbReference type="Pfam" id="PF09335"/>
    </source>
</evidence>
<evidence type="ECO:0000256" key="7">
    <source>
        <dbReference type="RuleBase" id="RU367016"/>
    </source>
</evidence>
<evidence type="ECO:0000256" key="4">
    <source>
        <dbReference type="ARBA" id="ARBA00022692"/>
    </source>
</evidence>
<feature type="transmembrane region" description="Helical" evidence="7">
    <location>
        <begin position="188"/>
        <end position="206"/>
    </location>
</feature>
<evidence type="ECO:0000313" key="10">
    <source>
        <dbReference type="Proteomes" id="UP000295008"/>
    </source>
</evidence>
<dbReference type="Proteomes" id="UP000295008">
    <property type="component" value="Unassembled WGS sequence"/>
</dbReference>
<keyword evidence="10" id="KW-1185">Reference proteome</keyword>
<keyword evidence="4 7" id="KW-0812">Transmembrane</keyword>
<dbReference type="Pfam" id="PF09335">
    <property type="entry name" value="VTT_dom"/>
    <property type="match status" value="1"/>
</dbReference>
<evidence type="ECO:0000256" key="6">
    <source>
        <dbReference type="ARBA" id="ARBA00023136"/>
    </source>
</evidence>
<reference evidence="9 10" key="1">
    <citation type="submission" date="2019-03" db="EMBL/GenBank/DDBJ databases">
        <title>Genomic Encyclopedia of Type Strains, Phase IV (KMG-IV): sequencing the most valuable type-strain genomes for metagenomic binning, comparative biology and taxonomic classification.</title>
        <authorList>
            <person name="Goeker M."/>
        </authorList>
    </citation>
    <scope>NUCLEOTIDE SEQUENCE [LARGE SCALE GENOMIC DNA]</scope>
    <source>
        <strain evidence="9 10">LX-B</strain>
    </source>
</reference>
<dbReference type="PANTHER" id="PTHR30353:SF0">
    <property type="entry name" value="TRANSMEMBRANE PROTEIN"/>
    <property type="match status" value="1"/>
</dbReference>
<keyword evidence="6 7" id="KW-0472">Membrane</keyword>
<dbReference type="OrthoDB" id="9813426at2"/>
<keyword evidence="5 7" id="KW-1133">Transmembrane helix</keyword>
<dbReference type="InterPro" id="IPR058127">
    <property type="entry name" value="DedA"/>
</dbReference>
<feature type="transmembrane region" description="Helical" evidence="7">
    <location>
        <begin position="56"/>
        <end position="77"/>
    </location>
</feature>
<dbReference type="PANTHER" id="PTHR30353">
    <property type="entry name" value="INNER MEMBRANE PROTEIN DEDA-RELATED"/>
    <property type="match status" value="1"/>
</dbReference>
<evidence type="ECO:0000256" key="1">
    <source>
        <dbReference type="ARBA" id="ARBA00004651"/>
    </source>
</evidence>
<dbReference type="InterPro" id="IPR032818">
    <property type="entry name" value="DedA-like"/>
</dbReference>
<dbReference type="InterPro" id="IPR032816">
    <property type="entry name" value="VTT_dom"/>
</dbReference>
<sequence>MEYVQNFGDLIFHLDDHLNLLAQEYGAWLYVILFLIIFCETGLVITPFLPGDSLLFALGALAAAGVLKMDILFPVLLSATLSGDTVNYWAGYFIGPKVFQKERSRFLNRKYLDRAHQFYERHGGKMITIARFVPVIRTFAPFIAGIARMTYWRFFLYSFLGGLFWISLLTCGGYFFGNLPFIKQNFALTVLAIVLISLLPAAIEVLNQQRQKKQS</sequence>
<proteinExistence type="inferred from homology"/>
<accession>A0A4R1RBA0</accession>
<evidence type="ECO:0000256" key="5">
    <source>
        <dbReference type="ARBA" id="ARBA00022989"/>
    </source>
</evidence>
<protein>
    <submittedName>
        <fullName evidence="9">Membrane-associated protein</fullName>
    </submittedName>
</protein>
<name>A0A4R1RBA0_HYDET</name>
<comment type="caution">
    <text evidence="9">The sequence shown here is derived from an EMBL/GenBank/DDBJ whole genome shotgun (WGS) entry which is preliminary data.</text>
</comment>
<feature type="domain" description="VTT" evidence="8">
    <location>
        <begin position="49"/>
        <end position="174"/>
    </location>
</feature>
<comment type="subcellular location">
    <subcellularLocation>
        <location evidence="1 7">Cell membrane</location>
        <topology evidence="1 7">Multi-pass membrane protein</topology>
    </subcellularLocation>
</comment>
<dbReference type="RefSeq" id="WP_132015482.1">
    <property type="nucleotide sequence ID" value="NZ_SLUN01000022.1"/>
</dbReference>
<gene>
    <name evidence="9" type="ORF">EDC14_102272</name>
</gene>
<feature type="transmembrane region" description="Helical" evidence="7">
    <location>
        <begin position="154"/>
        <end position="176"/>
    </location>
</feature>
<keyword evidence="3 7" id="KW-1003">Cell membrane</keyword>
<organism evidence="9 10">
    <name type="scientific">Hydrogenispora ethanolica</name>
    <dbReference type="NCBI Taxonomy" id="1082276"/>
    <lineage>
        <taxon>Bacteria</taxon>
        <taxon>Bacillati</taxon>
        <taxon>Bacillota</taxon>
        <taxon>Hydrogenispora</taxon>
    </lineage>
</organism>
<dbReference type="GO" id="GO:0005886">
    <property type="term" value="C:plasma membrane"/>
    <property type="evidence" value="ECO:0007669"/>
    <property type="project" value="UniProtKB-SubCell"/>
</dbReference>
<dbReference type="EMBL" id="SLUN01000022">
    <property type="protein sequence ID" value="TCL63016.1"/>
    <property type="molecule type" value="Genomic_DNA"/>
</dbReference>